<organism evidence="2 3">
    <name type="scientific">Laodelphax striatellus</name>
    <name type="common">Small brown planthopper</name>
    <name type="synonym">Delphax striatella</name>
    <dbReference type="NCBI Taxonomy" id="195883"/>
    <lineage>
        <taxon>Eukaryota</taxon>
        <taxon>Metazoa</taxon>
        <taxon>Ecdysozoa</taxon>
        <taxon>Arthropoda</taxon>
        <taxon>Hexapoda</taxon>
        <taxon>Insecta</taxon>
        <taxon>Pterygota</taxon>
        <taxon>Neoptera</taxon>
        <taxon>Paraneoptera</taxon>
        <taxon>Hemiptera</taxon>
        <taxon>Auchenorrhyncha</taxon>
        <taxon>Fulgoroidea</taxon>
        <taxon>Delphacidae</taxon>
        <taxon>Criomorphinae</taxon>
        <taxon>Laodelphax</taxon>
    </lineage>
</organism>
<dbReference type="InParanoid" id="A0A482X109"/>
<reference evidence="2 3" key="1">
    <citation type="journal article" date="2017" name="Gigascience">
        <title>Genome sequence of the small brown planthopper, Laodelphax striatellus.</title>
        <authorList>
            <person name="Zhu J."/>
            <person name="Jiang F."/>
            <person name="Wang X."/>
            <person name="Yang P."/>
            <person name="Bao Y."/>
            <person name="Zhao W."/>
            <person name="Wang W."/>
            <person name="Lu H."/>
            <person name="Wang Q."/>
            <person name="Cui N."/>
            <person name="Li J."/>
            <person name="Chen X."/>
            <person name="Luo L."/>
            <person name="Yu J."/>
            <person name="Kang L."/>
            <person name="Cui F."/>
        </authorList>
    </citation>
    <scope>NUCLEOTIDE SEQUENCE [LARGE SCALE GENOMIC DNA]</scope>
    <source>
        <strain evidence="2">Lst14</strain>
    </source>
</reference>
<gene>
    <name evidence="2" type="ORF">LSTR_LSTR001056</name>
</gene>
<sequence>MVEQHTPTAAWSGECLTSSMRIWIPGDLQFQEAFPGFCIEETESAAFAAGMSSTLANEEETSWKGNPPTTGQENWTSRPE</sequence>
<feature type="region of interest" description="Disordered" evidence="1">
    <location>
        <begin position="56"/>
        <end position="80"/>
    </location>
</feature>
<keyword evidence="3" id="KW-1185">Reference proteome</keyword>
<evidence type="ECO:0000313" key="3">
    <source>
        <dbReference type="Proteomes" id="UP000291343"/>
    </source>
</evidence>
<evidence type="ECO:0000256" key="1">
    <source>
        <dbReference type="SAM" id="MobiDB-lite"/>
    </source>
</evidence>
<feature type="compositionally biased region" description="Polar residues" evidence="1">
    <location>
        <begin position="63"/>
        <end position="80"/>
    </location>
</feature>
<proteinExistence type="predicted"/>
<comment type="caution">
    <text evidence="2">The sequence shown here is derived from an EMBL/GenBank/DDBJ whole genome shotgun (WGS) entry which is preliminary data.</text>
</comment>
<dbReference type="AlphaFoldDB" id="A0A482X109"/>
<dbReference type="Proteomes" id="UP000291343">
    <property type="component" value="Unassembled WGS sequence"/>
</dbReference>
<accession>A0A482X109</accession>
<name>A0A482X109_LAOST</name>
<protein>
    <submittedName>
        <fullName evidence="2">Uncharacterized protein</fullName>
    </submittedName>
</protein>
<dbReference type="EMBL" id="QKKF02019844">
    <property type="protein sequence ID" value="RZF39535.1"/>
    <property type="molecule type" value="Genomic_DNA"/>
</dbReference>
<evidence type="ECO:0000313" key="2">
    <source>
        <dbReference type="EMBL" id="RZF39535.1"/>
    </source>
</evidence>